<dbReference type="AlphaFoldDB" id="A0A0E9VG93"/>
<reference evidence="1" key="1">
    <citation type="submission" date="2014-11" db="EMBL/GenBank/DDBJ databases">
        <authorList>
            <person name="Amaro Gonzalez C."/>
        </authorList>
    </citation>
    <scope>NUCLEOTIDE SEQUENCE</scope>
</reference>
<accession>A0A0E9VG93</accession>
<protein>
    <submittedName>
        <fullName evidence="1">Uncharacterized protein</fullName>
    </submittedName>
</protein>
<evidence type="ECO:0000313" key="1">
    <source>
        <dbReference type="EMBL" id="JAH76440.1"/>
    </source>
</evidence>
<proteinExistence type="predicted"/>
<organism evidence="1">
    <name type="scientific">Anguilla anguilla</name>
    <name type="common">European freshwater eel</name>
    <name type="synonym">Muraena anguilla</name>
    <dbReference type="NCBI Taxonomy" id="7936"/>
    <lineage>
        <taxon>Eukaryota</taxon>
        <taxon>Metazoa</taxon>
        <taxon>Chordata</taxon>
        <taxon>Craniata</taxon>
        <taxon>Vertebrata</taxon>
        <taxon>Euteleostomi</taxon>
        <taxon>Actinopterygii</taxon>
        <taxon>Neopterygii</taxon>
        <taxon>Teleostei</taxon>
        <taxon>Anguilliformes</taxon>
        <taxon>Anguillidae</taxon>
        <taxon>Anguilla</taxon>
    </lineage>
</organism>
<sequence length="45" mass="5308">MRLDAFIIHVIFGFSVTENQIFVCREWACCLNYFLAKVKPFLKPV</sequence>
<name>A0A0E9VG93_ANGAN</name>
<dbReference type="EMBL" id="GBXM01032137">
    <property type="protein sequence ID" value="JAH76440.1"/>
    <property type="molecule type" value="Transcribed_RNA"/>
</dbReference>
<reference evidence="1" key="2">
    <citation type="journal article" date="2015" name="Fish Shellfish Immunol.">
        <title>Early steps in the European eel (Anguilla anguilla)-Vibrio vulnificus interaction in the gills: Role of the RtxA13 toxin.</title>
        <authorList>
            <person name="Callol A."/>
            <person name="Pajuelo D."/>
            <person name="Ebbesson L."/>
            <person name="Teles M."/>
            <person name="MacKenzie S."/>
            <person name="Amaro C."/>
        </authorList>
    </citation>
    <scope>NUCLEOTIDE SEQUENCE</scope>
</reference>